<feature type="transmembrane region" description="Helical" evidence="2">
    <location>
        <begin position="234"/>
        <end position="258"/>
    </location>
</feature>
<keyword evidence="2" id="KW-1133">Transmembrane helix</keyword>
<feature type="compositionally biased region" description="Low complexity" evidence="1">
    <location>
        <begin position="275"/>
        <end position="284"/>
    </location>
</feature>
<organism evidence="4 5">
    <name type="scientific">Bifidobacterium pullorum subsp. gallinarum</name>
    <dbReference type="NCBI Taxonomy" id="78344"/>
    <lineage>
        <taxon>Bacteria</taxon>
        <taxon>Bacillati</taxon>
        <taxon>Actinomycetota</taxon>
        <taxon>Actinomycetes</taxon>
        <taxon>Bifidobacteriales</taxon>
        <taxon>Bifidobacteriaceae</taxon>
        <taxon>Bifidobacterium</taxon>
    </lineage>
</organism>
<gene>
    <name evidence="4" type="ORF">ESN35_07500</name>
</gene>
<dbReference type="Proteomes" id="UP000293589">
    <property type="component" value="Chromosome"/>
</dbReference>
<dbReference type="EMBL" id="CP035464">
    <property type="protein sequence ID" value="QAY33270.1"/>
    <property type="molecule type" value="Genomic_DNA"/>
</dbReference>
<feature type="compositionally biased region" description="Basic residues" evidence="1">
    <location>
        <begin position="329"/>
        <end position="347"/>
    </location>
</feature>
<dbReference type="STRING" id="78344.BIGA_1275"/>
<protein>
    <submittedName>
        <fullName evidence="4">TPM domain-containing protein</fullName>
    </submittedName>
</protein>
<sequence length="347" mass="37117">MMFLSVFGVAGCRGRTTLTQPTAMVEGMSESNNADGKTGIVVERLTARRLSAAVSNPCKWLVSALAAMLALIMWITPVGLADETGEDTDPDLDGGALTSSITDTENLLGSNVTEVTDAIDQLHEQTGVSVRLLYLSSFSAGEGQVDQWASDVLESTDPEPNTVLLAVASHDGNLVVAVSANSDEWLHRQSTVDELSQAALDPLVENDTPDWSASALDMIEQINVVYRTATSPSVIVIGAAALGGVVVILAIVVVVMLVRRRRRRQPSDETEPAETTETVAEDTALLSEDTALSEAEAEPAEEMTEPAESEPVEETEPIELEPTEEPKTASRKSRWPLRGKPRGRHSA</sequence>
<keyword evidence="2" id="KW-0812">Transmembrane</keyword>
<reference evidence="4 5" key="1">
    <citation type="submission" date="2019-01" db="EMBL/GenBank/DDBJ databases">
        <title>Complete genome sequence of Bifidobacterium gallinarum CACC 514.</title>
        <authorList>
            <person name="Jung M."/>
        </authorList>
    </citation>
    <scope>NUCLEOTIDE SEQUENCE [LARGE SCALE GENOMIC DNA]</scope>
    <source>
        <strain evidence="4 5">CACC 514</strain>
    </source>
</reference>
<dbReference type="AlphaFoldDB" id="A0A4P6DX02"/>
<dbReference type="Gene3D" id="3.10.310.50">
    <property type="match status" value="1"/>
</dbReference>
<evidence type="ECO:0000256" key="1">
    <source>
        <dbReference type="SAM" id="MobiDB-lite"/>
    </source>
</evidence>
<proteinExistence type="predicted"/>
<feature type="region of interest" description="Disordered" evidence="1">
    <location>
        <begin position="262"/>
        <end position="347"/>
    </location>
</feature>
<evidence type="ECO:0000313" key="4">
    <source>
        <dbReference type="EMBL" id="QAY33270.1"/>
    </source>
</evidence>
<accession>A0A4P6DX02</accession>
<dbReference type="KEGG" id="bgx:ESN35_07500"/>
<evidence type="ECO:0000313" key="5">
    <source>
        <dbReference type="Proteomes" id="UP000293589"/>
    </source>
</evidence>
<dbReference type="Pfam" id="PF04536">
    <property type="entry name" value="TPM_phosphatase"/>
    <property type="match status" value="1"/>
</dbReference>
<name>A0A4P6DX02_9BIFI</name>
<feature type="domain" description="TPM" evidence="3">
    <location>
        <begin position="101"/>
        <end position="222"/>
    </location>
</feature>
<feature type="compositionally biased region" description="Acidic residues" evidence="1">
    <location>
        <begin position="295"/>
        <end position="323"/>
    </location>
</feature>
<keyword evidence="2" id="KW-0472">Membrane</keyword>
<dbReference type="InterPro" id="IPR007621">
    <property type="entry name" value="TPM_dom"/>
</dbReference>
<evidence type="ECO:0000256" key="2">
    <source>
        <dbReference type="SAM" id="Phobius"/>
    </source>
</evidence>
<evidence type="ECO:0000259" key="3">
    <source>
        <dbReference type="Pfam" id="PF04536"/>
    </source>
</evidence>